<dbReference type="SUPFAM" id="SSF46785">
    <property type="entry name" value="Winged helix' DNA-binding domain"/>
    <property type="match status" value="1"/>
</dbReference>
<organism evidence="6 7">
    <name type="scientific">Thalassococcus profundi</name>
    <dbReference type="NCBI Taxonomy" id="2282382"/>
    <lineage>
        <taxon>Bacteria</taxon>
        <taxon>Pseudomonadati</taxon>
        <taxon>Pseudomonadota</taxon>
        <taxon>Alphaproteobacteria</taxon>
        <taxon>Rhodobacterales</taxon>
        <taxon>Roseobacteraceae</taxon>
        <taxon>Thalassococcus</taxon>
    </lineage>
</organism>
<feature type="domain" description="HTH lysR-type" evidence="5">
    <location>
        <begin position="9"/>
        <end position="66"/>
    </location>
</feature>
<dbReference type="Gene3D" id="3.40.190.10">
    <property type="entry name" value="Periplasmic binding protein-like II"/>
    <property type="match status" value="2"/>
</dbReference>
<dbReference type="Pfam" id="PF03466">
    <property type="entry name" value="LysR_substrate"/>
    <property type="match status" value="1"/>
</dbReference>
<dbReference type="RefSeq" id="WP_114511356.1">
    <property type="nucleotide sequence ID" value="NZ_QPMK01000009.1"/>
</dbReference>
<dbReference type="Gene3D" id="1.10.10.10">
    <property type="entry name" value="Winged helix-like DNA-binding domain superfamily/Winged helix DNA-binding domain"/>
    <property type="match status" value="1"/>
</dbReference>
<protein>
    <submittedName>
        <fullName evidence="6">LysR family transcriptional regulator</fullName>
    </submittedName>
</protein>
<evidence type="ECO:0000256" key="2">
    <source>
        <dbReference type="ARBA" id="ARBA00023015"/>
    </source>
</evidence>
<proteinExistence type="inferred from homology"/>
<comment type="caution">
    <text evidence="6">The sequence shown here is derived from an EMBL/GenBank/DDBJ whole genome shotgun (WGS) entry which is preliminary data.</text>
</comment>
<dbReference type="GO" id="GO:0003700">
    <property type="term" value="F:DNA-binding transcription factor activity"/>
    <property type="evidence" value="ECO:0007669"/>
    <property type="project" value="InterPro"/>
</dbReference>
<dbReference type="InterPro" id="IPR036388">
    <property type="entry name" value="WH-like_DNA-bd_sf"/>
</dbReference>
<dbReference type="AlphaFoldDB" id="A0A369TKC8"/>
<evidence type="ECO:0000259" key="5">
    <source>
        <dbReference type="PROSITE" id="PS50931"/>
    </source>
</evidence>
<dbReference type="Proteomes" id="UP000253977">
    <property type="component" value="Unassembled WGS sequence"/>
</dbReference>
<dbReference type="InterPro" id="IPR058163">
    <property type="entry name" value="LysR-type_TF_proteobact-type"/>
</dbReference>
<dbReference type="InterPro" id="IPR036390">
    <property type="entry name" value="WH_DNA-bd_sf"/>
</dbReference>
<dbReference type="FunFam" id="1.10.10.10:FF:000038">
    <property type="entry name" value="Glycine cleavage system transcriptional activator"/>
    <property type="match status" value="1"/>
</dbReference>
<dbReference type="EMBL" id="QPMK01000009">
    <property type="protein sequence ID" value="RDD65791.1"/>
    <property type="molecule type" value="Genomic_DNA"/>
</dbReference>
<dbReference type="InterPro" id="IPR000847">
    <property type="entry name" value="LysR_HTH_N"/>
</dbReference>
<evidence type="ECO:0000256" key="4">
    <source>
        <dbReference type="ARBA" id="ARBA00023163"/>
    </source>
</evidence>
<dbReference type="Pfam" id="PF00126">
    <property type="entry name" value="HTH_1"/>
    <property type="match status" value="1"/>
</dbReference>
<comment type="similarity">
    <text evidence="1">Belongs to the LysR transcriptional regulatory family.</text>
</comment>
<keyword evidence="7" id="KW-1185">Reference proteome</keyword>
<dbReference type="PANTHER" id="PTHR30537">
    <property type="entry name" value="HTH-TYPE TRANSCRIPTIONAL REGULATOR"/>
    <property type="match status" value="1"/>
</dbReference>
<gene>
    <name evidence="6" type="ORF">DU478_12780</name>
</gene>
<reference evidence="6 7" key="1">
    <citation type="submission" date="2018-07" db="EMBL/GenBank/DDBJ databases">
        <title>Thalassococcus profundi sp. nov., a marine bacterium isolated from deep seawater of Okinawa Trough.</title>
        <authorList>
            <person name="Yu M."/>
        </authorList>
    </citation>
    <scope>NUCLEOTIDE SEQUENCE [LARGE SCALE GENOMIC DNA]</scope>
    <source>
        <strain evidence="6 7">WRAS1</strain>
    </source>
</reference>
<keyword evidence="3" id="KW-0238">DNA-binding</keyword>
<dbReference type="GO" id="GO:0003677">
    <property type="term" value="F:DNA binding"/>
    <property type="evidence" value="ECO:0007669"/>
    <property type="project" value="UniProtKB-KW"/>
</dbReference>
<dbReference type="PANTHER" id="PTHR30537:SF5">
    <property type="entry name" value="HTH-TYPE TRANSCRIPTIONAL ACTIVATOR TTDR-RELATED"/>
    <property type="match status" value="1"/>
</dbReference>
<keyword evidence="4" id="KW-0804">Transcription</keyword>
<dbReference type="PROSITE" id="PS50931">
    <property type="entry name" value="HTH_LYSR"/>
    <property type="match status" value="1"/>
</dbReference>
<name>A0A369TKC8_9RHOB</name>
<evidence type="ECO:0000313" key="7">
    <source>
        <dbReference type="Proteomes" id="UP000253977"/>
    </source>
</evidence>
<dbReference type="InterPro" id="IPR005119">
    <property type="entry name" value="LysR_subst-bd"/>
</dbReference>
<dbReference type="SUPFAM" id="SSF53850">
    <property type="entry name" value="Periplasmic binding protein-like II"/>
    <property type="match status" value="1"/>
</dbReference>
<evidence type="ECO:0000313" key="6">
    <source>
        <dbReference type="EMBL" id="RDD65791.1"/>
    </source>
</evidence>
<sequence>MGRRPYDLPSLSALTAFEAAARHVSFKRAAVELNVTPAAVSHQIKALEAELDRVLFQRNPRGVDLTEAGAVLLVALQRGFEQMSDGIAQIRLQPDAEAVSIQVTTAVSSLWLTPRLSQFWKSHGNIPVSQNVTDTPGASIRTDLTIVYGDIVDDAADRRLLFKDRISAMASPDFADSAGITGLPDLARQPLIHLSAENRTWTGWNGWAAALGYDGHLGGGLRVNNYFTALQAACDGMGVVLGWEMMTRSMIDSGKLVRVLPDVVDAPLDYYIEARRGAPARALQLRDWLVASARD</sequence>
<dbReference type="OrthoDB" id="9804958at2"/>
<evidence type="ECO:0000256" key="3">
    <source>
        <dbReference type="ARBA" id="ARBA00023125"/>
    </source>
</evidence>
<keyword evidence="2" id="KW-0805">Transcription regulation</keyword>
<evidence type="ECO:0000256" key="1">
    <source>
        <dbReference type="ARBA" id="ARBA00009437"/>
    </source>
</evidence>
<accession>A0A369TKC8</accession>